<gene>
    <name evidence="6" type="ORF">LZ495_42015</name>
</gene>
<sequence length="319" mass="34017">MTAQLSAQTGQDRHDTHWWAEVPPVYGSAVMATGIVSIGLHLTGFEPLSKVLMWIAAVVWVVLAVAFAQRLVRDPRGWSQSADTPPALTAVAATAVLGTRLTMFDWYAVAGVLLVIAAAAWPVLLIAVIRHWGRRMPGAAFLVCVATQGLAVLAGNLAPKGGDWLMWAALALFGLGLLLYLDALRRFDFGQVLTGAGDHWVAGGALAISAVAGSKLVASPLWTGWAHTTLRTTTLVVLGFALAWYAVLAAAEIYRPRLHYDIRRWATVFPLGMTAVACVLVSAAAGIGWLDDLGRVLLWIGFAAWTLTAIGFARAQSAR</sequence>
<keyword evidence="7" id="KW-1185">Reference proteome</keyword>
<evidence type="ECO:0000313" key="6">
    <source>
        <dbReference type="EMBL" id="MCF2533765.1"/>
    </source>
</evidence>
<feature type="transmembrane region" description="Helical" evidence="5">
    <location>
        <begin position="139"/>
        <end position="158"/>
    </location>
</feature>
<reference evidence="6" key="1">
    <citation type="submission" date="2022-01" db="EMBL/GenBank/DDBJ databases">
        <title>Genome-Based Taxonomic Classification of the Phylum Actinobacteria.</title>
        <authorList>
            <person name="Gao Y."/>
        </authorList>
    </citation>
    <scope>NUCLEOTIDE SEQUENCE</scope>
    <source>
        <strain evidence="6">KLBMP 8922</strain>
    </source>
</reference>
<keyword evidence="2 5" id="KW-0812">Transmembrane</keyword>
<feature type="transmembrane region" description="Helical" evidence="5">
    <location>
        <begin position="51"/>
        <end position="72"/>
    </location>
</feature>
<dbReference type="GO" id="GO:0016020">
    <property type="term" value="C:membrane"/>
    <property type="evidence" value="ECO:0007669"/>
    <property type="project" value="UniProtKB-SubCell"/>
</dbReference>
<dbReference type="Gene3D" id="1.50.10.150">
    <property type="entry name" value="Voltage-dependent anion channel"/>
    <property type="match status" value="1"/>
</dbReference>
<dbReference type="Pfam" id="PF03595">
    <property type="entry name" value="SLAC1"/>
    <property type="match status" value="1"/>
</dbReference>
<feature type="transmembrane region" description="Helical" evidence="5">
    <location>
        <begin position="106"/>
        <end position="127"/>
    </location>
</feature>
<dbReference type="CDD" id="cd09319">
    <property type="entry name" value="TDT_like_1"/>
    <property type="match status" value="1"/>
</dbReference>
<dbReference type="Proteomes" id="UP001165378">
    <property type="component" value="Unassembled WGS sequence"/>
</dbReference>
<organism evidence="6 7">
    <name type="scientific">Yinghuangia soli</name>
    <dbReference type="NCBI Taxonomy" id="2908204"/>
    <lineage>
        <taxon>Bacteria</taxon>
        <taxon>Bacillati</taxon>
        <taxon>Actinomycetota</taxon>
        <taxon>Actinomycetes</taxon>
        <taxon>Kitasatosporales</taxon>
        <taxon>Streptomycetaceae</taxon>
        <taxon>Yinghuangia</taxon>
    </lineage>
</organism>
<dbReference type="InterPro" id="IPR004695">
    <property type="entry name" value="SLAC1/Mae1/Ssu1/TehA"/>
</dbReference>
<evidence type="ECO:0000313" key="7">
    <source>
        <dbReference type="Proteomes" id="UP001165378"/>
    </source>
</evidence>
<feature type="transmembrane region" description="Helical" evidence="5">
    <location>
        <begin position="234"/>
        <end position="254"/>
    </location>
</feature>
<evidence type="ECO:0000256" key="2">
    <source>
        <dbReference type="ARBA" id="ARBA00022692"/>
    </source>
</evidence>
<comment type="subcellular location">
    <subcellularLocation>
        <location evidence="1">Membrane</location>
        <topology evidence="1">Multi-pass membrane protein</topology>
    </subcellularLocation>
</comment>
<dbReference type="GO" id="GO:0055085">
    <property type="term" value="P:transmembrane transport"/>
    <property type="evidence" value="ECO:0007669"/>
    <property type="project" value="InterPro"/>
</dbReference>
<feature type="transmembrane region" description="Helical" evidence="5">
    <location>
        <begin position="164"/>
        <end position="181"/>
    </location>
</feature>
<feature type="transmembrane region" description="Helical" evidence="5">
    <location>
        <begin position="201"/>
        <end position="222"/>
    </location>
</feature>
<dbReference type="InterPro" id="IPR038665">
    <property type="entry name" value="Voltage-dep_anion_channel_sf"/>
</dbReference>
<keyword evidence="4 5" id="KW-0472">Membrane</keyword>
<feature type="transmembrane region" description="Helical" evidence="5">
    <location>
        <begin position="296"/>
        <end position="315"/>
    </location>
</feature>
<evidence type="ECO:0000256" key="1">
    <source>
        <dbReference type="ARBA" id="ARBA00004141"/>
    </source>
</evidence>
<evidence type="ECO:0000256" key="3">
    <source>
        <dbReference type="ARBA" id="ARBA00022989"/>
    </source>
</evidence>
<keyword evidence="3 5" id="KW-1133">Transmembrane helix</keyword>
<feature type="transmembrane region" description="Helical" evidence="5">
    <location>
        <begin position="25"/>
        <end position="44"/>
    </location>
</feature>
<accession>A0AA41QA84</accession>
<name>A0AA41QA84_9ACTN</name>
<dbReference type="EMBL" id="JAKFHA010000059">
    <property type="protein sequence ID" value="MCF2533765.1"/>
    <property type="molecule type" value="Genomic_DNA"/>
</dbReference>
<evidence type="ECO:0000256" key="4">
    <source>
        <dbReference type="ARBA" id="ARBA00023136"/>
    </source>
</evidence>
<proteinExistence type="predicted"/>
<comment type="caution">
    <text evidence="6">The sequence shown here is derived from an EMBL/GenBank/DDBJ whole genome shotgun (WGS) entry which is preliminary data.</text>
</comment>
<feature type="transmembrane region" description="Helical" evidence="5">
    <location>
        <begin position="266"/>
        <end position="290"/>
    </location>
</feature>
<evidence type="ECO:0000256" key="5">
    <source>
        <dbReference type="SAM" id="Phobius"/>
    </source>
</evidence>
<dbReference type="RefSeq" id="WP_235058531.1">
    <property type="nucleotide sequence ID" value="NZ_JAKFHA010000059.1"/>
</dbReference>
<protein>
    <submittedName>
        <fullName evidence="6">Tellurite resistance/C4-dicarboxylate transporter family protein</fullName>
    </submittedName>
</protein>
<dbReference type="AlphaFoldDB" id="A0AA41QA84"/>